<dbReference type="EMBL" id="ABJB010509323">
    <property type="status" value="NOT_ANNOTATED_CDS"/>
    <property type="molecule type" value="Genomic_DNA"/>
</dbReference>
<dbReference type="EMBL" id="DS916876">
    <property type="protein sequence ID" value="EEC17049.1"/>
    <property type="molecule type" value="Genomic_DNA"/>
</dbReference>
<evidence type="ECO:0000256" key="1">
    <source>
        <dbReference type="SAM" id="MobiDB-lite"/>
    </source>
</evidence>
<reference evidence="3" key="2">
    <citation type="submission" date="2020-05" db="UniProtKB">
        <authorList>
            <consortium name="EnsemblMetazoa"/>
        </authorList>
    </citation>
    <scope>IDENTIFICATION</scope>
    <source>
        <strain evidence="3">wikel</strain>
    </source>
</reference>
<dbReference type="VEuPathDB" id="VectorBase:ISCI022716"/>
<dbReference type="OrthoDB" id="6021076at2759"/>
<dbReference type="InParanoid" id="B7QDX7"/>
<name>B7QDX7_IXOSC</name>
<dbReference type="VEuPathDB" id="VectorBase:ISCW022716"/>
<dbReference type="HOGENOM" id="CLU_2099567_0_0_1"/>
<reference evidence="2 4" key="1">
    <citation type="submission" date="2008-03" db="EMBL/GenBank/DDBJ databases">
        <title>Annotation of Ixodes scapularis.</title>
        <authorList>
            <consortium name="Ixodes scapularis Genome Project Consortium"/>
            <person name="Caler E."/>
            <person name="Hannick L.I."/>
            <person name="Bidwell S."/>
            <person name="Joardar V."/>
            <person name="Thiagarajan M."/>
            <person name="Amedeo P."/>
            <person name="Galinsky K.J."/>
            <person name="Schobel S."/>
            <person name="Inman J."/>
            <person name="Hostetler J."/>
            <person name="Miller J."/>
            <person name="Hammond M."/>
            <person name="Megy K."/>
            <person name="Lawson D."/>
            <person name="Kodira C."/>
            <person name="Sutton G."/>
            <person name="Meyer J."/>
            <person name="Hill C.A."/>
            <person name="Birren B."/>
            <person name="Nene V."/>
            <person name="Collins F."/>
            <person name="Alarcon-Chaidez F."/>
            <person name="Wikel S."/>
            <person name="Strausberg R."/>
        </authorList>
    </citation>
    <scope>NUCLEOTIDE SEQUENCE [LARGE SCALE GENOMIC DNA]</scope>
    <source>
        <strain evidence="4">Wikel</strain>
        <strain evidence="2">Wikel colony</strain>
    </source>
</reference>
<sequence>MADQLLYRLTGFVQKAKSYMPGACGDEDPGEQTHFAKHGHSRADTELSNFQPLDETGESGFAETELTEGTGMNGLGPRRSVDCVDEFGGKEGEKISEWQAGWNVTNAIQEEGEGKR</sequence>
<gene>
    <name evidence="2" type="ORF">IscW_ISCW022716</name>
</gene>
<dbReference type="VEuPathDB" id="VectorBase:ISCP_030327"/>
<evidence type="ECO:0000313" key="4">
    <source>
        <dbReference type="Proteomes" id="UP000001555"/>
    </source>
</evidence>
<keyword evidence="4" id="KW-1185">Reference proteome</keyword>
<dbReference type="EnsemblMetazoa" id="ISCW022716-RA">
    <property type="protein sequence ID" value="ISCW022716-PA"/>
    <property type="gene ID" value="ISCW022716"/>
</dbReference>
<dbReference type="AlphaFoldDB" id="B7QDX7"/>
<protein>
    <submittedName>
        <fullName evidence="2 3">Uncharacterized protein</fullName>
    </submittedName>
</protein>
<evidence type="ECO:0000313" key="2">
    <source>
        <dbReference type="EMBL" id="EEC17049.1"/>
    </source>
</evidence>
<proteinExistence type="predicted"/>
<accession>B7QDX7</accession>
<dbReference type="Proteomes" id="UP000001555">
    <property type="component" value="Unassembled WGS sequence"/>
</dbReference>
<feature type="region of interest" description="Disordered" evidence="1">
    <location>
        <begin position="28"/>
        <end position="62"/>
    </location>
</feature>
<dbReference type="PaxDb" id="6945-B7QDX7"/>
<evidence type="ECO:0000313" key="3">
    <source>
        <dbReference type="EnsemblMetazoa" id="ISCW022716-PA"/>
    </source>
</evidence>
<organism>
    <name type="scientific">Ixodes scapularis</name>
    <name type="common">Black-legged tick</name>
    <name type="synonym">Deer tick</name>
    <dbReference type="NCBI Taxonomy" id="6945"/>
    <lineage>
        <taxon>Eukaryota</taxon>
        <taxon>Metazoa</taxon>
        <taxon>Ecdysozoa</taxon>
        <taxon>Arthropoda</taxon>
        <taxon>Chelicerata</taxon>
        <taxon>Arachnida</taxon>
        <taxon>Acari</taxon>
        <taxon>Parasitiformes</taxon>
        <taxon>Ixodida</taxon>
        <taxon>Ixodoidea</taxon>
        <taxon>Ixodidae</taxon>
        <taxon>Ixodinae</taxon>
        <taxon>Ixodes</taxon>
    </lineage>
</organism>